<dbReference type="OrthoDB" id="10482020at2759"/>
<dbReference type="EMBL" id="JACGCM010002629">
    <property type="protein sequence ID" value="KAF6137714.1"/>
    <property type="molecule type" value="Genomic_DNA"/>
</dbReference>
<evidence type="ECO:0000313" key="4">
    <source>
        <dbReference type="EMBL" id="KAF6137714.1"/>
    </source>
</evidence>
<keyword evidence="2" id="KW-0378">Hydrolase</keyword>
<evidence type="ECO:0000256" key="2">
    <source>
        <dbReference type="ARBA" id="ARBA00022801"/>
    </source>
</evidence>
<evidence type="ECO:0000259" key="3">
    <source>
        <dbReference type="Pfam" id="PF08797"/>
    </source>
</evidence>
<accession>A0A7J7L573</accession>
<dbReference type="Proteomes" id="UP000541444">
    <property type="component" value="Unassembled WGS sequence"/>
</dbReference>
<keyword evidence="5" id="KW-1185">Reference proteome</keyword>
<dbReference type="Pfam" id="PF08797">
    <property type="entry name" value="HIRAN"/>
    <property type="match status" value="1"/>
</dbReference>
<evidence type="ECO:0000256" key="1">
    <source>
        <dbReference type="ARBA" id="ARBA00022723"/>
    </source>
</evidence>
<organism evidence="4 5">
    <name type="scientific">Kingdonia uniflora</name>
    <dbReference type="NCBI Taxonomy" id="39325"/>
    <lineage>
        <taxon>Eukaryota</taxon>
        <taxon>Viridiplantae</taxon>
        <taxon>Streptophyta</taxon>
        <taxon>Embryophyta</taxon>
        <taxon>Tracheophyta</taxon>
        <taxon>Spermatophyta</taxon>
        <taxon>Magnoliopsida</taxon>
        <taxon>Ranunculales</taxon>
        <taxon>Circaeasteraceae</taxon>
        <taxon>Kingdonia</taxon>
    </lineage>
</organism>
<protein>
    <recommendedName>
        <fullName evidence="3">HIRAN domain-containing protein</fullName>
    </recommendedName>
</protein>
<dbReference type="GO" id="GO:0016818">
    <property type="term" value="F:hydrolase activity, acting on acid anhydrides, in phosphorus-containing anhydrides"/>
    <property type="evidence" value="ECO:0007669"/>
    <property type="project" value="InterPro"/>
</dbReference>
<proteinExistence type="predicted"/>
<dbReference type="Gene3D" id="3.30.70.2330">
    <property type="match status" value="1"/>
</dbReference>
<dbReference type="GO" id="GO:0008270">
    <property type="term" value="F:zinc ion binding"/>
    <property type="evidence" value="ECO:0007669"/>
    <property type="project" value="InterPro"/>
</dbReference>
<gene>
    <name evidence="4" type="ORF">GIB67_003193</name>
</gene>
<dbReference type="InterPro" id="IPR014905">
    <property type="entry name" value="HIRAN"/>
</dbReference>
<dbReference type="GO" id="GO:0003676">
    <property type="term" value="F:nucleic acid binding"/>
    <property type="evidence" value="ECO:0007669"/>
    <property type="project" value="InterPro"/>
</dbReference>
<dbReference type="AlphaFoldDB" id="A0A7J7L573"/>
<reference evidence="4 5" key="1">
    <citation type="journal article" date="2020" name="IScience">
        <title>Genome Sequencing of the Endangered Kingdonia uniflora (Circaeasteraceae, Ranunculales) Reveals Potential Mechanisms of Evolutionary Specialization.</title>
        <authorList>
            <person name="Sun Y."/>
            <person name="Deng T."/>
            <person name="Zhang A."/>
            <person name="Moore M.J."/>
            <person name="Landis J.B."/>
            <person name="Lin N."/>
            <person name="Zhang H."/>
            <person name="Zhang X."/>
            <person name="Huang J."/>
            <person name="Zhang X."/>
            <person name="Sun H."/>
            <person name="Wang H."/>
        </authorList>
    </citation>
    <scope>NUCLEOTIDE SEQUENCE [LARGE SCALE GENOMIC DNA]</scope>
    <source>
        <strain evidence="4">TB1705</strain>
        <tissue evidence="4">Leaf</tissue>
    </source>
</reference>
<evidence type="ECO:0000313" key="5">
    <source>
        <dbReference type="Proteomes" id="UP000541444"/>
    </source>
</evidence>
<feature type="domain" description="HIRAN" evidence="3">
    <location>
        <begin position="10"/>
        <end position="78"/>
    </location>
</feature>
<keyword evidence="1" id="KW-0479">Metal-binding</keyword>
<sequence length="273" mass="30318">MPKKKCFGMSEVVLRRNTSIPADANAVSVLIGDLDEFSEGDYIQLGFMPKDVAKWVAPLCDAGLFSFSGYILSERSTCSCFGGKQQQSTMILYVSQASCHVTYLCEGRCFFNIICRGTTYQKYRGFLQPEHVASICSLSSMQRCVSLAPRRGASSIGTSMNPQFLAAFSAAAGKRSVQFVDSEESDPEVARRRFQSKTDAHLLDGCTVYKPNDRPATTTAMREALAKLAELEKEILEEADGAGEMMNEEMPDEEEVVEVMNMLQKRKKKKCLR</sequence>
<name>A0A7J7L573_9MAGN</name>
<comment type="caution">
    <text evidence="4">The sequence shown here is derived from an EMBL/GenBank/DDBJ whole genome shotgun (WGS) entry which is preliminary data.</text>
</comment>